<keyword evidence="2" id="KW-1185">Reference proteome</keyword>
<protein>
    <submittedName>
        <fullName evidence="1">Uncharacterized protein</fullName>
    </submittedName>
</protein>
<accession>E6MGT5</accession>
<gene>
    <name evidence="1" type="ORF">HMP0721_1218</name>
</gene>
<proteinExistence type="predicted"/>
<organism evidence="1 2">
    <name type="scientific">Pseudoramibacter alactolyticus ATCC 23263</name>
    <dbReference type="NCBI Taxonomy" id="887929"/>
    <lineage>
        <taxon>Bacteria</taxon>
        <taxon>Bacillati</taxon>
        <taxon>Bacillota</taxon>
        <taxon>Clostridia</taxon>
        <taxon>Eubacteriales</taxon>
        <taxon>Eubacteriaceae</taxon>
        <taxon>Pseudoramibacter</taxon>
    </lineage>
</organism>
<comment type="caution">
    <text evidence="1">The sequence shown here is derived from an EMBL/GenBank/DDBJ whole genome shotgun (WGS) entry which is preliminary data.</text>
</comment>
<dbReference type="EMBL" id="AEQN01000016">
    <property type="protein sequence ID" value="EFV01825.1"/>
    <property type="molecule type" value="Genomic_DNA"/>
</dbReference>
<evidence type="ECO:0000313" key="1">
    <source>
        <dbReference type="EMBL" id="EFV01825.1"/>
    </source>
</evidence>
<dbReference type="AlphaFoldDB" id="E6MGT5"/>
<reference evidence="1 2" key="1">
    <citation type="submission" date="2010-12" db="EMBL/GenBank/DDBJ databases">
        <authorList>
            <person name="Muzny D."/>
            <person name="Qin X."/>
            <person name="Deng J."/>
            <person name="Jiang H."/>
            <person name="Liu Y."/>
            <person name="Qu J."/>
            <person name="Song X.-Z."/>
            <person name="Zhang L."/>
            <person name="Thornton R."/>
            <person name="Coyle M."/>
            <person name="Francisco L."/>
            <person name="Jackson L."/>
            <person name="Javaid M."/>
            <person name="Korchina V."/>
            <person name="Kovar C."/>
            <person name="Mata R."/>
            <person name="Mathew T."/>
            <person name="Ngo R."/>
            <person name="Nguyen L."/>
            <person name="Nguyen N."/>
            <person name="Okwuonu G."/>
            <person name="Ongeri F."/>
            <person name="Pham C."/>
            <person name="Simmons D."/>
            <person name="Wilczek-Boney K."/>
            <person name="Hale W."/>
            <person name="Jakkamsetti A."/>
            <person name="Pham P."/>
            <person name="Ruth R."/>
            <person name="San Lucas F."/>
            <person name="Warren J."/>
            <person name="Zhang J."/>
            <person name="Zhao Z."/>
            <person name="Zhou C."/>
            <person name="Zhu D."/>
            <person name="Lee S."/>
            <person name="Bess C."/>
            <person name="Blankenburg K."/>
            <person name="Forbes L."/>
            <person name="Fu Q."/>
            <person name="Gubbala S."/>
            <person name="Hirani K."/>
            <person name="Jayaseelan J.C."/>
            <person name="Lara F."/>
            <person name="Munidasa M."/>
            <person name="Palculict T."/>
            <person name="Patil S."/>
            <person name="Pu L.-L."/>
            <person name="Saada N."/>
            <person name="Tang L."/>
            <person name="Weissenberger G."/>
            <person name="Zhu Y."/>
            <person name="Hemphill L."/>
            <person name="Shang Y."/>
            <person name="Youmans B."/>
            <person name="Ayvaz T."/>
            <person name="Ross M."/>
            <person name="Santibanez J."/>
            <person name="Aqrawi P."/>
            <person name="Gross S."/>
            <person name="Joshi V."/>
            <person name="Fowler G."/>
            <person name="Nazareth L."/>
            <person name="Reid J."/>
            <person name="Worley K."/>
            <person name="Petrosino J."/>
            <person name="Highlander S."/>
            <person name="Gibbs R."/>
        </authorList>
    </citation>
    <scope>NUCLEOTIDE SEQUENCE [LARGE SCALE GENOMIC DNA]</scope>
    <source>
        <strain evidence="1 2">ATCC 23263</strain>
    </source>
</reference>
<dbReference type="HOGENOM" id="CLU_3204080_0_0_9"/>
<evidence type="ECO:0000313" key="2">
    <source>
        <dbReference type="Proteomes" id="UP000004754"/>
    </source>
</evidence>
<sequence>MCVFIWRFGAFFMPFFKRTAPAKDKNAPSLAKYLSGHSQAIEPLL</sequence>
<dbReference type="STRING" id="887929.HMP0721_1218"/>
<dbReference type="Proteomes" id="UP000004754">
    <property type="component" value="Unassembled WGS sequence"/>
</dbReference>
<name>E6MGT5_9FIRM</name>